<comment type="caution">
    <text evidence="2">The sequence shown here is derived from an EMBL/GenBank/DDBJ whole genome shotgun (WGS) entry which is preliminary data.</text>
</comment>
<evidence type="ECO:0000313" key="3">
    <source>
        <dbReference type="Proteomes" id="UP000821853"/>
    </source>
</evidence>
<name>A0A9J6FV19_HAELO</name>
<dbReference type="EMBL" id="JABSTR010000004">
    <property type="protein sequence ID" value="KAH9366643.1"/>
    <property type="molecule type" value="Genomic_DNA"/>
</dbReference>
<feature type="compositionally biased region" description="Basic and acidic residues" evidence="1">
    <location>
        <begin position="321"/>
        <end position="346"/>
    </location>
</feature>
<accession>A0A9J6FV19</accession>
<dbReference type="AlphaFoldDB" id="A0A9J6FV19"/>
<feature type="compositionally biased region" description="Basic and acidic residues" evidence="1">
    <location>
        <begin position="45"/>
        <end position="76"/>
    </location>
</feature>
<protein>
    <submittedName>
        <fullName evidence="2">Uncharacterized protein</fullName>
    </submittedName>
</protein>
<organism evidence="2 3">
    <name type="scientific">Haemaphysalis longicornis</name>
    <name type="common">Bush tick</name>
    <dbReference type="NCBI Taxonomy" id="44386"/>
    <lineage>
        <taxon>Eukaryota</taxon>
        <taxon>Metazoa</taxon>
        <taxon>Ecdysozoa</taxon>
        <taxon>Arthropoda</taxon>
        <taxon>Chelicerata</taxon>
        <taxon>Arachnida</taxon>
        <taxon>Acari</taxon>
        <taxon>Parasitiformes</taxon>
        <taxon>Ixodida</taxon>
        <taxon>Ixodoidea</taxon>
        <taxon>Ixodidae</taxon>
        <taxon>Haemaphysalinae</taxon>
        <taxon>Haemaphysalis</taxon>
    </lineage>
</organism>
<evidence type="ECO:0000256" key="1">
    <source>
        <dbReference type="SAM" id="MobiDB-lite"/>
    </source>
</evidence>
<evidence type="ECO:0000313" key="2">
    <source>
        <dbReference type="EMBL" id="KAH9366643.1"/>
    </source>
</evidence>
<sequence>MYRRIRRQANDVWNEGCADWAESEGGSWKELAKEAVYISPDGVFEGRQRTHTDPHEIHGGALDPRRRDEQKVRTTRAEPASQLRHALPTEIPSEVTLKSAPCTNALDGSDRTHRSDRCSKRGAGSQFFGRTVGAADGKYTAADDTTSRRLARACRPRENDESRRMAMTSELFDWTLRCSTRGRAAAIPSDSYAGEVPVGGSNEDNQAALSFKPRSRPAQTMRWIHRKGTTTHGGQIAPASAQREVAPIETAKSYVVPLAGGGKGVMKVLPTLVGRVNAEQGRKRHNFGRCVRFAGREREGGASFRRGLLEHAAPPLKRCRRTPEKTEEKEGGMKRERERWRGAGYG</sequence>
<gene>
    <name evidence="2" type="ORF">HPB48_017712</name>
</gene>
<proteinExistence type="predicted"/>
<keyword evidence="3" id="KW-1185">Reference proteome</keyword>
<dbReference type="Proteomes" id="UP000821853">
    <property type="component" value="Chromosome 2"/>
</dbReference>
<feature type="region of interest" description="Disordered" evidence="1">
    <location>
        <begin position="45"/>
        <end position="81"/>
    </location>
</feature>
<dbReference type="VEuPathDB" id="VectorBase:HLOH_064088"/>
<reference evidence="2 3" key="1">
    <citation type="journal article" date="2020" name="Cell">
        <title>Large-Scale Comparative Analyses of Tick Genomes Elucidate Their Genetic Diversity and Vector Capacities.</title>
        <authorList>
            <consortium name="Tick Genome and Microbiome Consortium (TIGMIC)"/>
            <person name="Jia N."/>
            <person name="Wang J."/>
            <person name="Shi W."/>
            <person name="Du L."/>
            <person name="Sun Y."/>
            <person name="Zhan W."/>
            <person name="Jiang J.F."/>
            <person name="Wang Q."/>
            <person name="Zhang B."/>
            <person name="Ji P."/>
            <person name="Bell-Sakyi L."/>
            <person name="Cui X.M."/>
            <person name="Yuan T.T."/>
            <person name="Jiang B.G."/>
            <person name="Yang W.F."/>
            <person name="Lam T.T."/>
            <person name="Chang Q.C."/>
            <person name="Ding S.J."/>
            <person name="Wang X.J."/>
            <person name="Zhu J.G."/>
            <person name="Ruan X.D."/>
            <person name="Zhao L."/>
            <person name="Wei J.T."/>
            <person name="Ye R.Z."/>
            <person name="Que T.C."/>
            <person name="Du C.H."/>
            <person name="Zhou Y.H."/>
            <person name="Cheng J.X."/>
            <person name="Dai P.F."/>
            <person name="Guo W.B."/>
            <person name="Han X.H."/>
            <person name="Huang E.J."/>
            <person name="Li L.F."/>
            <person name="Wei W."/>
            <person name="Gao Y.C."/>
            <person name="Liu J.Z."/>
            <person name="Shao H.Z."/>
            <person name="Wang X."/>
            <person name="Wang C.C."/>
            <person name="Yang T.C."/>
            <person name="Huo Q.B."/>
            <person name="Li W."/>
            <person name="Chen H.Y."/>
            <person name="Chen S.E."/>
            <person name="Zhou L.G."/>
            <person name="Ni X.B."/>
            <person name="Tian J.H."/>
            <person name="Sheng Y."/>
            <person name="Liu T."/>
            <person name="Pan Y.S."/>
            <person name="Xia L.Y."/>
            <person name="Li J."/>
            <person name="Zhao F."/>
            <person name="Cao W.C."/>
        </authorList>
    </citation>
    <scope>NUCLEOTIDE SEQUENCE [LARGE SCALE GENOMIC DNA]</scope>
    <source>
        <strain evidence="2">HaeL-2018</strain>
    </source>
</reference>
<feature type="region of interest" description="Disordered" evidence="1">
    <location>
        <begin position="316"/>
        <end position="346"/>
    </location>
</feature>